<feature type="region of interest" description="Disordered" evidence="1">
    <location>
        <begin position="270"/>
        <end position="319"/>
    </location>
</feature>
<evidence type="ECO:0000313" key="2">
    <source>
        <dbReference type="EMBL" id="KAL2912494.1"/>
    </source>
</evidence>
<proteinExistence type="predicted"/>
<feature type="region of interest" description="Disordered" evidence="1">
    <location>
        <begin position="660"/>
        <end position="702"/>
    </location>
</feature>
<feature type="compositionally biased region" description="Polar residues" evidence="1">
    <location>
        <begin position="293"/>
        <end position="317"/>
    </location>
</feature>
<protein>
    <submittedName>
        <fullName evidence="2">Uncharacterized protein</fullName>
    </submittedName>
</protein>
<feature type="compositionally biased region" description="Low complexity" evidence="1">
    <location>
        <begin position="883"/>
        <end position="905"/>
    </location>
</feature>
<accession>A0ABR4MZ33</accession>
<name>A0ABR4MZ33_9FUNG</name>
<comment type="caution">
    <text evidence="2">The sequence shown here is derived from an EMBL/GenBank/DDBJ whole genome shotgun (WGS) entry which is preliminary data.</text>
</comment>
<feature type="region of interest" description="Disordered" evidence="1">
    <location>
        <begin position="839"/>
        <end position="906"/>
    </location>
</feature>
<reference evidence="2 3" key="1">
    <citation type="submission" date="2023-09" db="EMBL/GenBank/DDBJ databases">
        <title>Pangenome analysis of Batrachochytrium dendrobatidis and related Chytrids.</title>
        <authorList>
            <person name="Yacoub M.N."/>
            <person name="Stajich J.E."/>
            <person name="James T.Y."/>
        </authorList>
    </citation>
    <scope>NUCLEOTIDE SEQUENCE [LARGE SCALE GENOMIC DNA]</scope>
    <source>
        <strain evidence="2 3">JEL0888</strain>
    </source>
</reference>
<dbReference type="Proteomes" id="UP001527925">
    <property type="component" value="Unassembled WGS sequence"/>
</dbReference>
<feature type="region of interest" description="Disordered" evidence="1">
    <location>
        <begin position="167"/>
        <end position="192"/>
    </location>
</feature>
<sequence>MPADLARLTSVRTAAAAAAASAPRPPDGSVPRADAPPKYLIYADNASQPADRIVEYAGAHVDKAKYRVVSGPLEPRDVRVLQNLLDDPRDRLRLCRDAPQVLSPAEIRAVETGDLTVLANKLSGEPGLALLARPIVSCPLAGTIVIGWSQAEVEAIFKDDGWDAMSSRGDLSSSMNKSSPKLAGSGQGTPASVRAAKSPLAASSIVADKHASFIISVATAGVSSGPASASAASAPPRSPGTAQVATIAMTQTPQFPRSVSFINASVRHVDGGGIHPSPSGTPTLTAGGGDSAIGNSDGRSSTQAPSIAPSTRKSQLSARLGRHASYVPKQHHGQDRYTLFADPAEKASASVIEIVKDLLSADEYRINLGPLERREVVMLQTLIDPAERYRLCSDSKAVIPQDALDRIDRGDTDVLADLLAGPAGLARLARPLLVCWVTGTVVVGNHVDEVRSMLREHGWDAEIQSAHDNASIHSVARSDHHSVSSIHSASHAAQHSSQHAAARAKFTLYHDPEDQDSIAVYEILATKLAAGTFRVITGPLDKREIKAIQNNLDASERLGLCRAPESLLTPAEIQRVKQDDLEVLSGKLAGPEGSAHLMRPLLACPVAGTLVIGNKQADIQQMIGEDGWNSASVSTVNLNVQRTASQTLAELRKTVLQSRGTVRGRTGVSSSLSSLPGSTGAQAGGHTSGQRGSATNSARASAHNIGASKAKYTVYHNPDDPKSNEMLGLLRERASAAEITVVTGPLTAKEIKPLLHLLEPKHYTTLLARHEALSADDLAKVRAGKTDALIAALSSDAGLANMARPIIVCPLLGAILVGHKPSQIEEVLGDEAWGTGSGFGMDAGATGGSDAHPPKSSAGARTTAAVPSNTAAPHALPPSAAVGASHGSSRESSSSKQGISGTTTSAPAPTQIKYLLYHDPRDQKSLEVYRLLESSAEPREYSVFSSTSLEPRDIRKIQHLLEPVDRLQLCRSTVGLLDTSEIERIVRNGDVDILARKLSGEAGAKYLFRPILCCPIAGHAIVGAKMQEIAELLHGGNMGW</sequence>
<feature type="compositionally biased region" description="Polar residues" evidence="1">
    <location>
        <begin position="688"/>
        <end position="699"/>
    </location>
</feature>
<dbReference type="EMBL" id="JADGIZ020000063">
    <property type="protein sequence ID" value="KAL2912494.1"/>
    <property type="molecule type" value="Genomic_DNA"/>
</dbReference>
<gene>
    <name evidence="2" type="ORF">HK105_207983</name>
</gene>
<feature type="compositionally biased region" description="Polar residues" evidence="1">
    <location>
        <begin position="169"/>
        <end position="179"/>
    </location>
</feature>
<keyword evidence="3" id="KW-1185">Reference proteome</keyword>
<evidence type="ECO:0000313" key="3">
    <source>
        <dbReference type="Proteomes" id="UP001527925"/>
    </source>
</evidence>
<dbReference type="Gene3D" id="3.40.30.10">
    <property type="entry name" value="Glutaredoxin"/>
    <property type="match status" value="1"/>
</dbReference>
<feature type="compositionally biased region" description="Low complexity" evidence="1">
    <location>
        <begin position="663"/>
        <end position="680"/>
    </location>
</feature>
<evidence type="ECO:0000256" key="1">
    <source>
        <dbReference type="SAM" id="MobiDB-lite"/>
    </source>
</evidence>
<organism evidence="2 3">
    <name type="scientific">Polyrhizophydium stewartii</name>
    <dbReference type="NCBI Taxonomy" id="2732419"/>
    <lineage>
        <taxon>Eukaryota</taxon>
        <taxon>Fungi</taxon>
        <taxon>Fungi incertae sedis</taxon>
        <taxon>Chytridiomycota</taxon>
        <taxon>Chytridiomycota incertae sedis</taxon>
        <taxon>Chytridiomycetes</taxon>
        <taxon>Rhizophydiales</taxon>
        <taxon>Rhizophydiales incertae sedis</taxon>
        <taxon>Polyrhizophydium</taxon>
    </lineage>
</organism>